<protein>
    <submittedName>
        <fullName evidence="9">Glucosyl transferase</fullName>
    </submittedName>
</protein>
<keyword evidence="10" id="KW-1185">Reference proteome</keyword>
<keyword evidence="4 7" id="KW-0812">Transmembrane</keyword>
<feature type="transmembrane region" description="Helical" evidence="7">
    <location>
        <begin position="231"/>
        <end position="251"/>
    </location>
</feature>
<reference evidence="9" key="2">
    <citation type="submission" date="2020-09" db="EMBL/GenBank/DDBJ databases">
        <authorList>
            <person name="Sun Q."/>
            <person name="Zhou Y."/>
        </authorList>
    </citation>
    <scope>NUCLEOTIDE SEQUENCE</scope>
    <source>
        <strain evidence="9">CGMCC 1.12921</strain>
    </source>
</reference>
<keyword evidence="3 9" id="KW-0808">Transferase</keyword>
<evidence type="ECO:0000256" key="5">
    <source>
        <dbReference type="ARBA" id="ARBA00022989"/>
    </source>
</evidence>
<evidence type="ECO:0000256" key="7">
    <source>
        <dbReference type="SAM" id="Phobius"/>
    </source>
</evidence>
<sequence>MPLVSIIVPCHNEADVLSETYRRITAAADAEVGARYELIFIDDGSSDDSWAMIEALQQEDGRVVGIKLSRNHGQQLANTAGLSVSRGDTVLLIDADLQDPPELLGQMRAVMAETGADVVYGRRLSRKGETWFKKASSKAFYRLLALNRKTPFPPDVGDFRLISRRIADILETMPEEDRYLRGMISWLGFTQVAIDYERDERAAGETKYAIGGLISLARSGIMGFSMLPLRLAGQLAAFMLLVMLCVMIYSVVQWLSGETVPGWTSLVLIITLTSSIQLAILSIMGEYIGRIYMTSKARPLFIIDRIVGRD</sequence>
<evidence type="ECO:0000256" key="1">
    <source>
        <dbReference type="ARBA" id="ARBA00004141"/>
    </source>
</evidence>
<dbReference type="PANTHER" id="PTHR48090">
    <property type="entry name" value="UNDECAPRENYL-PHOSPHATE 4-DEOXY-4-FORMAMIDO-L-ARABINOSE TRANSFERASE-RELATED"/>
    <property type="match status" value="1"/>
</dbReference>
<dbReference type="GO" id="GO:0016757">
    <property type="term" value="F:glycosyltransferase activity"/>
    <property type="evidence" value="ECO:0007669"/>
    <property type="project" value="UniProtKB-KW"/>
</dbReference>
<name>A0A8J2Y3T5_9PROT</name>
<keyword evidence="5 7" id="KW-1133">Transmembrane helix</keyword>
<dbReference type="PANTHER" id="PTHR48090:SF1">
    <property type="entry name" value="PROPHAGE BACTOPRENOL GLUCOSYL TRANSFERASE HOMOLOG"/>
    <property type="match status" value="1"/>
</dbReference>
<dbReference type="Gene3D" id="3.90.550.10">
    <property type="entry name" value="Spore Coat Polysaccharide Biosynthesis Protein SpsA, Chain A"/>
    <property type="match status" value="1"/>
</dbReference>
<comment type="subcellular location">
    <subcellularLocation>
        <location evidence="1">Membrane</location>
        <topology evidence="1">Multi-pass membrane protein</topology>
    </subcellularLocation>
</comment>
<dbReference type="AlphaFoldDB" id="A0A8J2Y3T5"/>
<comment type="caution">
    <text evidence="9">The sequence shown here is derived from an EMBL/GenBank/DDBJ whole genome shotgun (WGS) entry which is preliminary data.</text>
</comment>
<gene>
    <name evidence="9" type="ORF">GCM10011342_17960</name>
</gene>
<dbReference type="InterPro" id="IPR029044">
    <property type="entry name" value="Nucleotide-diphossugar_trans"/>
</dbReference>
<feature type="transmembrane region" description="Helical" evidence="7">
    <location>
        <begin position="263"/>
        <end position="288"/>
    </location>
</feature>
<dbReference type="Proteomes" id="UP000613582">
    <property type="component" value="Unassembled WGS sequence"/>
</dbReference>
<dbReference type="Pfam" id="PF00535">
    <property type="entry name" value="Glycos_transf_2"/>
    <property type="match status" value="1"/>
</dbReference>
<dbReference type="EMBL" id="BMGH01000001">
    <property type="protein sequence ID" value="GGD09497.1"/>
    <property type="molecule type" value="Genomic_DNA"/>
</dbReference>
<evidence type="ECO:0000256" key="6">
    <source>
        <dbReference type="ARBA" id="ARBA00023136"/>
    </source>
</evidence>
<proteinExistence type="predicted"/>
<organism evidence="9 10">
    <name type="scientific">Aquisalinus flavus</name>
    <dbReference type="NCBI Taxonomy" id="1526572"/>
    <lineage>
        <taxon>Bacteria</taxon>
        <taxon>Pseudomonadati</taxon>
        <taxon>Pseudomonadota</taxon>
        <taxon>Alphaproteobacteria</taxon>
        <taxon>Parvularculales</taxon>
        <taxon>Parvularculaceae</taxon>
        <taxon>Aquisalinus</taxon>
    </lineage>
</organism>
<dbReference type="InterPro" id="IPR050256">
    <property type="entry name" value="Glycosyltransferase_2"/>
</dbReference>
<keyword evidence="6 7" id="KW-0472">Membrane</keyword>
<accession>A0A8J2Y3T5</accession>
<keyword evidence="2" id="KW-0328">Glycosyltransferase</keyword>
<evidence type="ECO:0000256" key="3">
    <source>
        <dbReference type="ARBA" id="ARBA00022679"/>
    </source>
</evidence>
<dbReference type="GO" id="GO:0005886">
    <property type="term" value="C:plasma membrane"/>
    <property type="evidence" value="ECO:0007669"/>
    <property type="project" value="TreeGrafter"/>
</dbReference>
<evidence type="ECO:0000256" key="4">
    <source>
        <dbReference type="ARBA" id="ARBA00022692"/>
    </source>
</evidence>
<evidence type="ECO:0000256" key="2">
    <source>
        <dbReference type="ARBA" id="ARBA00022676"/>
    </source>
</evidence>
<dbReference type="InterPro" id="IPR001173">
    <property type="entry name" value="Glyco_trans_2-like"/>
</dbReference>
<dbReference type="SUPFAM" id="SSF53448">
    <property type="entry name" value="Nucleotide-diphospho-sugar transferases"/>
    <property type="match status" value="1"/>
</dbReference>
<evidence type="ECO:0000259" key="8">
    <source>
        <dbReference type="Pfam" id="PF00535"/>
    </source>
</evidence>
<dbReference type="CDD" id="cd04187">
    <property type="entry name" value="DPM1_like_bac"/>
    <property type="match status" value="1"/>
</dbReference>
<feature type="domain" description="Glycosyltransferase 2-like" evidence="8">
    <location>
        <begin position="5"/>
        <end position="167"/>
    </location>
</feature>
<evidence type="ECO:0000313" key="9">
    <source>
        <dbReference type="EMBL" id="GGD09497.1"/>
    </source>
</evidence>
<reference evidence="9" key="1">
    <citation type="journal article" date="2014" name="Int. J. Syst. Evol. Microbiol.">
        <title>Complete genome sequence of Corynebacterium casei LMG S-19264T (=DSM 44701T), isolated from a smear-ripened cheese.</title>
        <authorList>
            <consortium name="US DOE Joint Genome Institute (JGI-PGF)"/>
            <person name="Walter F."/>
            <person name="Albersmeier A."/>
            <person name="Kalinowski J."/>
            <person name="Ruckert C."/>
        </authorList>
    </citation>
    <scope>NUCLEOTIDE SEQUENCE</scope>
    <source>
        <strain evidence="9">CGMCC 1.12921</strain>
    </source>
</reference>
<evidence type="ECO:0000313" key="10">
    <source>
        <dbReference type="Proteomes" id="UP000613582"/>
    </source>
</evidence>